<accession>A0A1D8S275</accession>
<sequence>MTEDRTVPVPASGASGKSKGERKPIFREFKSGRRHFPANNVSSENAPDRDLNPGNRTQ</sequence>
<protein>
    <submittedName>
        <fullName evidence="2">Uncharacterized protein</fullName>
    </submittedName>
</protein>
<feature type="region of interest" description="Disordered" evidence="1">
    <location>
        <begin position="1"/>
        <end position="58"/>
    </location>
</feature>
<dbReference type="AlphaFoldDB" id="A0A1D8S275"/>
<evidence type="ECO:0000256" key="1">
    <source>
        <dbReference type="SAM" id="MobiDB-lite"/>
    </source>
</evidence>
<name>A0A1D8S275_9EURY</name>
<gene>
    <name evidence="2" type="ORF">HTSR_0266</name>
</gene>
<proteinExistence type="predicted"/>
<dbReference type="EMBL" id="CP016070">
    <property type="protein sequence ID" value="AOW79468.1"/>
    <property type="molecule type" value="Genomic_DNA"/>
</dbReference>
<organism evidence="2 3">
    <name type="scientific">Halodesulfurarchaeum formicicum</name>
    <dbReference type="NCBI Taxonomy" id="1873524"/>
    <lineage>
        <taxon>Archaea</taxon>
        <taxon>Methanobacteriati</taxon>
        <taxon>Methanobacteriota</taxon>
        <taxon>Stenosarchaea group</taxon>
        <taxon>Halobacteria</taxon>
        <taxon>Halobacteriales</taxon>
        <taxon>Halobacteriaceae</taxon>
        <taxon>Halodesulfurarchaeum</taxon>
    </lineage>
</organism>
<evidence type="ECO:0000313" key="2">
    <source>
        <dbReference type="EMBL" id="AOW79468.1"/>
    </source>
</evidence>
<evidence type="ECO:0000313" key="3">
    <source>
        <dbReference type="Proteomes" id="UP000185608"/>
    </source>
</evidence>
<feature type="compositionally biased region" description="Basic and acidic residues" evidence="1">
    <location>
        <begin position="18"/>
        <end position="31"/>
    </location>
</feature>
<dbReference type="Proteomes" id="UP000185608">
    <property type="component" value="Chromosome"/>
</dbReference>
<dbReference type="KEGG" id="halh:HTSR_0266"/>
<reference evidence="2 3" key="1">
    <citation type="submission" date="2016-06" db="EMBL/GenBank/DDBJ databases">
        <title>Discovery of anaerobic lithoheterotrophic haloarchaeon capable of sulfur respiration by hydrogen and formate.</title>
        <authorList>
            <person name="Sorokin D.Y."/>
            <person name="Kublanov I.V."/>
            <person name="Roman P."/>
            <person name="Sinninghe Damste J.S."/>
            <person name="Golyshin P.N."/>
            <person name="Rojo D."/>
            <person name="Ciordia S."/>
            <person name="Mena Md.C."/>
            <person name="Ferrer M."/>
            <person name="Smedile F."/>
            <person name="Messina E."/>
            <person name="La Cono V."/>
            <person name="Yakimov M.M."/>
        </authorList>
    </citation>
    <scope>NUCLEOTIDE SEQUENCE [LARGE SCALE GENOMIC DNA]</scope>
    <source>
        <strain evidence="2 3">HTSR1</strain>
    </source>
</reference>